<gene>
    <name evidence="2" type="ORF">AVDCRST_MAG14-1517</name>
</gene>
<sequence>MAAERAFKRRIEVPGPDRDAGTGRNGSPGGTEAHAEAGLPQMPRKPLHEDGGGRRGGRETDGAGLQNGFG</sequence>
<dbReference type="AlphaFoldDB" id="A0A6J4QZ98"/>
<protein>
    <submittedName>
        <fullName evidence="2">Uncharacterized protein</fullName>
    </submittedName>
</protein>
<feature type="compositionally biased region" description="Basic and acidic residues" evidence="1">
    <location>
        <begin position="46"/>
        <end position="61"/>
    </location>
</feature>
<dbReference type="EMBL" id="CADCVG010000062">
    <property type="protein sequence ID" value="CAA9455262.1"/>
    <property type="molecule type" value="Genomic_DNA"/>
</dbReference>
<evidence type="ECO:0000256" key="1">
    <source>
        <dbReference type="SAM" id="MobiDB-lite"/>
    </source>
</evidence>
<reference evidence="2" key="1">
    <citation type="submission" date="2020-02" db="EMBL/GenBank/DDBJ databases">
        <authorList>
            <person name="Meier V. D."/>
        </authorList>
    </citation>
    <scope>NUCLEOTIDE SEQUENCE</scope>
    <source>
        <strain evidence="2">AVDCRST_MAG14</strain>
    </source>
</reference>
<evidence type="ECO:0000313" key="2">
    <source>
        <dbReference type="EMBL" id="CAA9455262.1"/>
    </source>
</evidence>
<organism evidence="2">
    <name type="scientific">uncultured Rubrobacteraceae bacterium</name>
    <dbReference type="NCBI Taxonomy" id="349277"/>
    <lineage>
        <taxon>Bacteria</taxon>
        <taxon>Bacillati</taxon>
        <taxon>Actinomycetota</taxon>
        <taxon>Rubrobacteria</taxon>
        <taxon>Rubrobacterales</taxon>
        <taxon>Rubrobacteraceae</taxon>
        <taxon>environmental samples</taxon>
    </lineage>
</organism>
<accession>A0A6J4QZ98</accession>
<proteinExistence type="predicted"/>
<feature type="region of interest" description="Disordered" evidence="1">
    <location>
        <begin position="1"/>
        <end position="70"/>
    </location>
</feature>
<name>A0A6J4QZ98_9ACTN</name>
<feature type="compositionally biased region" description="Basic and acidic residues" evidence="1">
    <location>
        <begin position="1"/>
        <end position="21"/>
    </location>
</feature>